<reference evidence="2 3" key="1">
    <citation type="journal article" date="2017" name="Infect. Genet. Evol.">
        <title>The new phylogeny of the genus Mycobacterium: The old and the news.</title>
        <authorList>
            <person name="Tortoli E."/>
            <person name="Fedrizzi T."/>
            <person name="Meehan C.J."/>
            <person name="Trovato A."/>
            <person name="Grottola A."/>
            <person name="Giacobazzi E."/>
            <person name="Serpini G.F."/>
            <person name="Tagliazucchi S."/>
            <person name="Fabio A."/>
            <person name="Bettua C."/>
            <person name="Bertorelli R."/>
            <person name="Frascaro F."/>
            <person name="De Sanctis V."/>
            <person name="Pecorari M."/>
            <person name="Jousson O."/>
            <person name="Segata N."/>
            <person name="Cirillo D.M."/>
        </authorList>
    </citation>
    <scope>NUCLEOTIDE SEQUENCE [LARGE SCALE GENOMIC DNA]</scope>
    <source>
        <strain evidence="2 3">CIP1034565</strain>
    </source>
</reference>
<dbReference type="Proteomes" id="UP000230551">
    <property type="component" value="Unassembled WGS sequence"/>
</dbReference>
<protein>
    <submittedName>
        <fullName evidence="2">Hemophore-related protein</fullName>
    </submittedName>
</protein>
<evidence type="ECO:0000313" key="3">
    <source>
        <dbReference type="Proteomes" id="UP000230551"/>
    </source>
</evidence>
<dbReference type="RefSeq" id="WP_090591804.1">
    <property type="nucleotide sequence ID" value="NZ_CP104302.1"/>
</dbReference>
<name>A0A2G5PE22_9MYCO</name>
<accession>A0A2G5PE22</accession>
<dbReference type="OrthoDB" id="4563701at2"/>
<gene>
    <name evidence="2" type="ORF">CQY22_005495</name>
</gene>
<dbReference type="AlphaFoldDB" id="A0A2G5PE22"/>
<proteinExistence type="predicted"/>
<dbReference type="STRING" id="85968.GCA_900073015_03217"/>
<dbReference type="EMBL" id="PDCN02000004">
    <property type="protein sequence ID" value="PIB76566.1"/>
    <property type="molecule type" value="Genomic_DNA"/>
</dbReference>
<sequence>MKKTILVAAGVASAGLFLGSGIASANPDFDTIANSTCTYSQVQQALNTEYPFEAGFVNGNPELSGWVQQLVNSSPDQRQKMLNANADQVAPYSAMFASVATSCNNYPV</sequence>
<feature type="chain" id="PRO_5013889025" evidence="1">
    <location>
        <begin position="26"/>
        <end position="108"/>
    </location>
</feature>
<evidence type="ECO:0000313" key="2">
    <source>
        <dbReference type="EMBL" id="PIB76566.1"/>
    </source>
</evidence>
<comment type="caution">
    <text evidence="2">The sequence shown here is derived from an EMBL/GenBank/DDBJ whole genome shotgun (WGS) entry which is preliminary data.</text>
</comment>
<keyword evidence="3" id="KW-1185">Reference proteome</keyword>
<evidence type="ECO:0000256" key="1">
    <source>
        <dbReference type="SAM" id="SignalP"/>
    </source>
</evidence>
<keyword evidence="1" id="KW-0732">Signal</keyword>
<dbReference type="NCBIfam" id="TIGR04529">
    <property type="entry name" value="MTB_hemophore"/>
    <property type="match status" value="1"/>
</dbReference>
<organism evidence="2 3">
    <name type="scientific">Mycolicibacterium brumae</name>
    <dbReference type="NCBI Taxonomy" id="85968"/>
    <lineage>
        <taxon>Bacteria</taxon>
        <taxon>Bacillati</taxon>
        <taxon>Actinomycetota</taxon>
        <taxon>Actinomycetes</taxon>
        <taxon>Mycobacteriales</taxon>
        <taxon>Mycobacteriaceae</taxon>
        <taxon>Mycolicibacterium</taxon>
    </lineage>
</organism>
<feature type="signal peptide" evidence="1">
    <location>
        <begin position="1"/>
        <end position="25"/>
    </location>
</feature>
<dbReference type="InterPro" id="IPR032407">
    <property type="entry name" value="MHB"/>
</dbReference>
<dbReference type="GO" id="GO:0020037">
    <property type="term" value="F:heme binding"/>
    <property type="evidence" value="ECO:0007669"/>
    <property type="project" value="InterPro"/>
</dbReference>